<organism evidence="2 3">
    <name type="scientific">Phaeosphaeria nodorum (strain SN15 / ATCC MYA-4574 / FGSC 10173)</name>
    <name type="common">Glume blotch fungus</name>
    <name type="synonym">Parastagonospora nodorum</name>
    <dbReference type="NCBI Taxonomy" id="321614"/>
    <lineage>
        <taxon>Eukaryota</taxon>
        <taxon>Fungi</taxon>
        <taxon>Dikarya</taxon>
        <taxon>Ascomycota</taxon>
        <taxon>Pezizomycotina</taxon>
        <taxon>Dothideomycetes</taxon>
        <taxon>Pleosporomycetidae</taxon>
        <taxon>Pleosporales</taxon>
        <taxon>Pleosporineae</taxon>
        <taxon>Phaeosphaeriaceae</taxon>
        <taxon>Parastagonospora</taxon>
    </lineage>
</organism>
<dbReference type="EMBL" id="CP069027">
    <property type="protein sequence ID" value="QRC95736.1"/>
    <property type="molecule type" value="Genomic_DNA"/>
</dbReference>
<sequence length="166" mass="17316">MKPTEERATIAVEVAALSAARPRQTMPFPSSQPVATQRPGPQAAERHPCPVDAQAIAGYPQLDALRQAPPSALAWVKNLFACLRGQSSRDKPSPSAGCICSSGVYCTSSPMILLSAPNGDGSPALRPRQTHGLAVAAARVGEVLAWAAHRDALWLPTGMACPTVKG</sequence>
<reference evidence="3" key="1">
    <citation type="journal article" date="2021" name="BMC Genomics">
        <title>Chromosome-level genome assembly and manually-curated proteome of model necrotroph Parastagonospora nodorum Sn15 reveals a genome-wide trove of candidate effector homologs, and redundancy of virulence-related functions within an accessory chromosome.</title>
        <authorList>
            <person name="Bertazzoni S."/>
            <person name="Jones D.A.B."/>
            <person name="Phan H.T."/>
            <person name="Tan K.-C."/>
            <person name="Hane J.K."/>
        </authorList>
    </citation>
    <scope>NUCLEOTIDE SEQUENCE [LARGE SCALE GENOMIC DNA]</scope>
    <source>
        <strain evidence="3">SN15 / ATCC MYA-4574 / FGSC 10173)</strain>
    </source>
</reference>
<dbReference type="AlphaFoldDB" id="A0A7U2EZH7"/>
<dbReference type="VEuPathDB" id="FungiDB:JI435_158860"/>
<keyword evidence="3" id="KW-1185">Reference proteome</keyword>
<gene>
    <name evidence="2" type="ORF">JI435_158860</name>
</gene>
<accession>A0A7U2EZH7</accession>
<evidence type="ECO:0000313" key="2">
    <source>
        <dbReference type="EMBL" id="QRC95736.1"/>
    </source>
</evidence>
<proteinExistence type="predicted"/>
<dbReference type="Proteomes" id="UP000663193">
    <property type="component" value="Chromosome 5"/>
</dbReference>
<feature type="region of interest" description="Disordered" evidence="1">
    <location>
        <begin position="20"/>
        <end position="47"/>
    </location>
</feature>
<protein>
    <submittedName>
        <fullName evidence="2">Uncharacterized protein</fullName>
    </submittedName>
</protein>
<evidence type="ECO:0000313" key="3">
    <source>
        <dbReference type="Proteomes" id="UP000663193"/>
    </source>
</evidence>
<dbReference type="KEGG" id="pno:SNOG_15886"/>
<dbReference type="RefSeq" id="XP_001806022.1">
    <property type="nucleotide sequence ID" value="XM_001805970.1"/>
</dbReference>
<name>A0A7U2EZH7_PHANO</name>
<evidence type="ECO:0000256" key="1">
    <source>
        <dbReference type="SAM" id="MobiDB-lite"/>
    </source>
</evidence>